<evidence type="ECO:0000313" key="2">
    <source>
        <dbReference type="Proteomes" id="UP000288716"/>
    </source>
</evidence>
<dbReference type="AlphaFoldDB" id="A0A443QDM1"/>
<protein>
    <submittedName>
        <fullName evidence="1">Uncharacterized protein</fullName>
    </submittedName>
</protein>
<evidence type="ECO:0000313" key="1">
    <source>
        <dbReference type="EMBL" id="RWS01112.1"/>
    </source>
</evidence>
<proteinExistence type="predicted"/>
<gene>
    <name evidence="1" type="ORF">B4U80_07822</name>
</gene>
<dbReference type="VEuPathDB" id="VectorBase:LDEU014417"/>
<reference evidence="1 2" key="1">
    <citation type="journal article" date="2018" name="Gigascience">
        <title>Genomes of trombidid mites reveal novel predicted allergens and laterally-transferred genes associated with secondary metabolism.</title>
        <authorList>
            <person name="Dong X."/>
            <person name="Chaisiri K."/>
            <person name="Xia D."/>
            <person name="Armstrong S.D."/>
            <person name="Fang Y."/>
            <person name="Donnelly M.J."/>
            <person name="Kadowaki T."/>
            <person name="McGarry J.W."/>
            <person name="Darby A.C."/>
            <person name="Makepeace B.L."/>
        </authorList>
    </citation>
    <scope>NUCLEOTIDE SEQUENCE [LARGE SCALE GENOMIC DNA]</scope>
    <source>
        <strain evidence="1">UoL-UT</strain>
    </source>
</reference>
<name>A0A443QDM1_9ACAR</name>
<dbReference type="EMBL" id="NCKV01058273">
    <property type="protein sequence ID" value="RWS01112.1"/>
    <property type="molecule type" value="Genomic_DNA"/>
</dbReference>
<dbReference type="Proteomes" id="UP000288716">
    <property type="component" value="Unassembled WGS sequence"/>
</dbReference>
<keyword evidence="2" id="KW-1185">Reference proteome</keyword>
<sequence>MVYTVTSKLMSAFRIPAKIMQLVSITVRGLNVFVPKDSRESNVNTTLIIGCSMHV</sequence>
<organism evidence="1 2">
    <name type="scientific">Leptotrombidium deliense</name>
    <dbReference type="NCBI Taxonomy" id="299467"/>
    <lineage>
        <taxon>Eukaryota</taxon>
        <taxon>Metazoa</taxon>
        <taxon>Ecdysozoa</taxon>
        <taxon>Arthropoda</taxon>
        <taxon>Chelicerata</taxon>
        <taxon>Arachnida</taxon>
        <taxon>Acari</taxon>
        <taxon>Acariformes</taxon>
        <taxon>Trombidiformes</taxon>
        <taxon>Prostigmata</taxon>
        <taxon>Anystina</taxon>
        <taxon>Parasitengona</taxon>
        <taxon>Trombiculoidea</taxon>
        <taxon>Trombiculidae</taxon>
        <taxon>Leptotrombidium</taxon>
    </lineage>
</organism>
<accession>A0A443QDM1</accession>
<comment type="caution">
    <text evidence="1">The sequence shown here is derived from an EMBL/GenBank/DDBJ whole genome shotgun (WGS) entry which is preliminary data.</text>
</comment>